<name>A0A9P8CEX4_9HELO</name>
<evidence type="ECO:0000313" key="2">
    <source>
        <dbReference type="Proteomes" id="UP000887226"/>
    </source>
</evidence>
<evidence type="ECO:0000313" key="1">
    <source>
        <dbReference type="EMBL" id="KAG9244227.1"/>
    </source>
</evidence>
<protein>
    <submittedName>
        <fullName evidence="1">Uncharacterized protein</fullName>
    </submittedName>
</protein>
<organism evidence="1 2">
    <name type="scientific">Calycina marina</name>
    <dbReference type="NCBI Taxonomy" id="1763456"/>
    <lineage>
        <taxon>Eukaryota</taxon>
        <taxon>Fungi</taxon>
        <taxon>Dikarya</taxon>
        <taxon>Ascomycota</taxon>
        <taxon>Pezizomycotina</taxon>
        <taxon>Leotiomycetes</taxon>
        <taxon>Helotiales</taxon>
        <taxon>Pezizellaceae</taxon>
        <taxon>Calycina</taxon>
    </lineage>
</organism>
<sequence length="110" mass="12769">MFFFALWEKFRAPRLHILFRCCSVAKAAAFGIHMMYIVNFRADLGIFLDGKSWLVELKDCKLCTSFSDNIQSLMPCRSCCCNGRMWLRIMSLNESSRPLPLPRLLPRKST</sequence>
<dbReference type="Proteomes" id="UP000887226">
    <property type="component" value="Unassembled WGS sequence"/>
</dbReference>
<gene>
    <name evidence="1" type="ORF">BJ878DRAFT_507171</name>
</gene>
<comment type="caution">
    <text evidence="1">The sequence shown here is derived from an EMBL/GenBank/DDBJ whole genome shotgun (WGS) entry which is preliminary data.</text>
</comment>
<dbReference type="AlphaFoldDB" id="A0A9P8CEX4"/>
<proteinExistence type="predicted"/>
<dbReference type="EMBL" id="MU253920">
    <property type="protein sequence ID" value="KAG9244227.1"/>
    <property type="molecule type" value="Genomic_DNA"/>
</dbReference>
<keyword evidence="2" id="KW-1185">Reference proteome</keyword>
<reference evidence="1" key="1">
    <citation type="journal article" date="2021" name="IMA Fungus">
        <title>Genomic characterization of three marine fungi, including Emericellopsis atlantica sp. nov. with signatures of a generalist lifestyle and marine biomass degradation.</title>
        <authorList>
            <person name="Hagestad O.C."/>
            <person name="Hou L."/>
            <person name="Andersen J.H."/>
            <person name="Hansen E.H."/>
            <person name="Altermark B."/>
            <person name="Li C."/>
            <person name="Kuhnert E."/>
            <person name="Cox R.J."/>
            <person name="Crous P.W."/>
            <person name="Spatafora J.W."/>
            <person name="Lail K."/>
            <person name="Amirebrahimi M."/>
            <person name="Lipzen A."/>
            <person name="Pangilinan J."/>
            <person name="Andreopoulos W."/>
            <person name="Hayes R.D."/>
            <person name="Ng V."/>
            <person name="Grigoriev I.V."/>
            <person name="Jackson S.A."/>
            <person name="Sutton T.D.S."/>
            <person name="Dobson A.D.W."/>
            <person name="Rama T."/>
        </authorList>
    </citation>
    <scope>NUCLEOTIDE SEQUENCE</scope>
    <source>
        <strain evidence="1">TRa3180A</strain>
    </source>
</reference>
<accession>A0A9P8CEX4</accession>